<dbReference type="PANTHER" id="PTHR42790:SF21">
    <property type="entry name" value="AROMATIC_AMINOADIPATE AMINOTRANSFERASE 1"/>
    <property type="match status" value="1"/>
</dbReference>
<feature type="region of interest" description="Disordered" evidence="11">
    <location>
        <begin position="918"/>
        <end position="954"/>
    </location>
</feature>
<accession>A0A8H3UX30</accession>
<dbReference type="Gene3D" id="3.40.640.10">
    <property type="entry name" value="Type I PLP-dependent aspartate aminotransferase-like (Major domain)"/>
    <property type="match status" value="1"/>
</dbReference>
<feature type="compositionally biased region" description="Basic and acidic residues" evidence="11">
    <location>
        <begin position="136"/>
        <end position="145"/>
    </location>
</feature>
<keyword evidence="6" id="KW-0808">Transferase</keyword>
<dbReference type="Pfam" id="PF00155">
    <property type="entry name" value="Aminotran_1_2"/>
    <property type="match status" value="1"/>
</dbReference>
<evidence type="ECO:0000256" key="9">
    <source>
        <dbReference type="ARBA" id="ARBA00067014"/>
    </source>
</evidence>
<dbReference type="SMART" id="SM00387">
    <property type="entry name" value="HATPase_c"/>
    <property type="match status" value="1"/>
</dbReference>
<dbReference type="Pfam" id="PF08447">
    <property type="entry name" value="PAS_3"/>
    <property type="match status" value="1"/>
</dbReference>
<reference evidence="14 15" key="1">
    <citation type="submission" date="2019-11" db="EMBL/GenBank/DDBJ databases">
        <title>Venturia inaequalis Genome Resource.</title>
        <authorList>
            <person name="Lichtner F.J."/>
        </authorList>
    </citation>
    <scope>NUCLEOTIDE SEQUENCE [LARGE SCALE GENOMIC DNA]</scope>
    <source>
        <strain evidence="14">Bline_iso_100314</strain>
    </source>
</reference>
<dbReference type="InterPro" id="IPR035965">
    <property type="entry name" value="PAS-like_dom_sf"/>
</dbReference>
<dbReference type="InterPro" id="IPR000014">
    <property type="entry name" value="PAS"/>
</dbReference>
<dbReference type="GO" id="GO:0009074">
    <property type="term" value="P:aromatic amino acid family catabolic process"/>
    <property type="evidence" value="ECO:0007669"/>
    <property type="project" value="TreeGrafter"/>
</dbReference>
<dbReference type="Gene3D" id="3.30.565.10">
    <property type="entry name" value="Histidine kinase-like ATPase, C-terminal domain"/>
    <property type="match status" value="1"/>
</dbReference>
<evidence type="ECO:0000259" key="12">
    <source>
        <dbReference type="PROSITE" id="PS50109"/>
    </source>
</evidence>
<dbReference type="FunFam" id="3.40.640.10:FF:000074">
    <property type="entry name" value="Aromatic amino acid aminotransferase"/>
    <property type="match status" value="1"/>
</dbReference>
<proteinExistence type="inferred from homology"/>
<dbReference type="Pfam" id="PF02518">
    <property type="entry name" value="HATPase_c"/>
    <property type="match status" value="1"/>
</dbReference>
<feature type="modified residue" description="4-aspartylphosphate" evidence="10">
    <location>
        <position position="783"/>
    </location>
</feature>
<evidence type="ECO:0000256" key="10">
    <source>
        <dbReference type="PROSITE-ProRule" id="PRU00169"/>
    </source>
</evidence>
<evidence type="ECO:0000256" key="7">
    <source>
        <dbReference type="ARBA" id="ARBA00022898"/>
    </source>
</evidence>
<dbReference type="Gene3D" id="1.10.287.130">
    <property type="match status" value="1"/>
</dbReference>
<dbReference type="GO" id="GO:0005737">
    <property type="term" value="C:cytoplasm"/>
    <property type="evidence" value="ECO:0007669"/>
    <property type="project" value="UniProtKB-SubCell"/>
</dbReference>
<comment type="caution">
    <text evidence="14">The sequence shown here is derived from an EMBL/GenBank/DDBJ whole genome shotgun (WGS) entry which is preliminary data.</text>
</comment>
<dbReference type="SUPFAM" id="SSF55874">
    <property type="entry name" value="ATPase domain of HSP90 chaperone/DNA topoisomerase II/histidine kinase"/>
    <property type="match status" value="1"/>
</dbReference>
<evidence type="ECO:0000313" key="15">
    <source>
        <dbReference type="Proteomes" id="UP000433883"/>
    </source>
</evidence>
<comment type="subcellular location">
    <subcellularLocation>
        <location evidence="2">Cytoplasm</location>
    </subcellularLocation>
</comment>
<dbReference type="InterPro" id="IPR050859">
    <property type="entry name" value="Class-I_PLP-dep_aminotransf"/>
</dbReference>
<dbReference type="InterPro" id="IPR015421">
    <property type="entry name" value="PyrdxlP-dep_Trfase_major"/>
</dbReference>
<dbReference type="CDD" id="cd17546">
    <property type="entry name" value="REC_hyHK_CKI1_RcsC-like"/>
    <property type="match status" value="1"/>
</dbReference>
<comment type="cofactor">
    <cofactor evidence="1">
        <name>pyridoxal 5'-phosphate</name>
        <dbReference type="ChEBI" id="CHEBI:597326"/>
    </cofactor>
</comment>
<dbReference type="CDD" id="cd00609">
    <property type="entry name" value="AAT_like"/>
    <property type="match status" value="1"/>
</dbReference>
<dbReference type="InterPro" id="IPR036097">
    <property type="entry name" value="HisK_dim/P_sf"/>
</dbReference>
<evidence type="ECO:0000256" key="4">
    <source>
        <dbReference type="ARBA" id="ARBA00022490"/>
    </source>
</evidence>
<gene>
    <name evidence="14" type="ORF">BLS_001696</name>
</gene>
<feature type="domain" description="Response regulatory" evidence="13">
    <location>
        <begin position="722"/>
        <end position="853"/>
    </location>
</feature>
<dbReference type="GO" id="GO:0030170">
    <property type="term" value="F:pyridoxal phosphate binding"/>
    <property type="evidence" value="ECO:0007669"/>
    <property type="project" value="InterPro"/>
</dbReference>
<evidence type="ECO:0000259" key="13">
    <source>
        <dbReference type="PROSITE" id="PS50110"/>
    </source>
</evidence>
<dbReference type="SUPFAM" id="SSF52172">
    <property type="entry name" value="CheY-like"/>
    <property type="match status" value="1"/>
</dbReference>
<feature type="domain" description="Histidine kinase" evidence="12">
    <location>
        <begin position="314"/>
        <end position="589"/>
    </location>
</feature>
<dbReference type="PROSITE" id="PS50109">
    <property type="entry name" value="HIS_KIN"/>
    <property type="match status" value="1"/>
</dbReference>
<dbReference type="InterPro" id="IPR013655">
    <property type="entry name" value="PAS_fold_3"/>
</dbReference>
<dbReference type="SUPFAM" id="SSF47384">
    <property type="entry name" value="Homodimeric domain of signal transducing histidine kinase"/>
    <property type="match status" value="1"/>
</dbReference>
<dbReference type="PROSITE" id="PS50110">
    <property type="entry name" value="RESPONSE_REGULATORY"/>
    <property type="match status" value="1"/>
</dbReference>
<dbReference type="GO" id="GO:0019878">
    <property type="term" value="P:lysine biosynthetic process via aminoadipic acid"/>
    <property type="evidence" value="ECO:0007669"/>
    <property type="project" value="TreeGrafter"/>
</dbReference>
<dbReference type="InterPro" id="IPR003594">
    <property type="entry name" value="HATPase_dom"/>
</dbReference>
<dbReference type="GO" id="GO:0047536">
    <property type="term" value="F:2-aminoadipate transaminase activity"/>
    <property type="evidence" value="ECO:0007669"/>
    <property type="project" value="TreeGrafter"/>
</dbReference>
<sequence length="1434" mass="160670">MCEIRENSLLGAPQDWPPSLRSFSVFINSLPNPAAIFWGNDLVLIYNDAWQDISNLPLQQGKAQNKSLSNQALSAIRTAMHGRTRRNLDGSLFLPGTSSDGVEYNALLSPIWDRADTLASGTVAQFFPRPSTSQGEEPKPLENDKSPVTAKRPGPTRRRTDEIPLDQHPFFQRFAAMLPTGLAILDHKAEAVFVNQQFYDLTTTPDISKEFQSWPRTIHSNDYDRVMKAYNDAFKSGKQMECEFRCQGQHNPWRLLLLSPLGDDNLRQASLNQYGGFICAMVDISSHKAQELAQEKAAQEARDRKEQQERFLDLVTHEVLGPLSACLHCAEDIIDAVDEGSNTSSEMGKSMVSIASIKEAAETIMLCVSHQKTLIDDILAFSKLDSSMLSLSPKSIQPKRQLAESLKMFQPELRKQHMKFEYKLDYSYDDFHVDWVKADLIRISQVIINLVTNAIKFTAKTKNREKIITVAVGASLDRPTSYPPNVVFFDTDETGYRIDGTNTSDWGNGEALYILCAVKDTGIGISTENQKKLFRRFVQATPKTEEIYGGSGLGLNISRKLCQLHGGEIGVSSVEDEGSTFGFFFKVRRTEIPKGWTPPKNEQLKDTEIQDKMQTRHGEIAPIEMVQDGECQYDLKHPPTEHVAEAGSQTVKDGRRQHTADIAAKVDDKPPGGEPRGSGRKTSGPKVADSNRITPTRMVMLQKQTDSEQPSSSTSQATNSPRLLLVEDNIINQRILRRKLESKSFKVITANNGLEAVEAVHKGATFDGNASNHFETFDIILMDQEMPVMDGNTATKAIRKMEAEGQVSHIPILGVTANVREEQKNDMISAGMDDVINKPYGFGEMIDRIRGMMIKREERIEEKSSRFLATMEFEVWECKLNNMAPPGPIEVEAVSDTQGHTIRDPFSLSLRVNHVHGRRKKAEKSQWGPAAPSRSSQFKSHTSLKSKPKAKRWDHRLTVETKSRQANSLKVAAKYLSKPGIISLGGGLPSSEYFPFESISLKVPSIGHFSEQETAESGVTLTIGKHDIVEEKSIMDLTVGLQYGQGTGTAQLLRWITEHTELVHAPPYSDWDCNMTIGSTSGLDMALRMFCERGDWIMSEEYTFATAVETAAPLGIRVAGVKMDEQGLLPAALDTLLREWDPAAHDGAKKPFVLYTVPTGQNPTGATQGIERRKQIYRVCQKHDVYILEDEPYYFLQMQPYLGPDQPDAPPPASHEAFLKALVPSFLSMDVDGRVLRMDSFSKVISPGSRVGWVTGSEQIIERYRMHADVSTQGPSGMSQMLLFKLLDEHWGHPGYLDWLIHIRLEYTKRRDVILDACEKYLPKEVVSWVPPMAGMFHWMKIDWRKHPHASTKSLEQIDEEIFMASISHGALVMRGSWFYASAEDNHDTLFFRATYAAAPFEKIQEAIRRFGEALRESFGLLEHGSNGTENSEK</sequence>
<comment type="similarity">
    <text evidence="3">Belongs to the class-I pyridoxal-phosphate-dependent aminotransferase family.</text>
</comment>
<dbReference type="SUPFAM" id="SSF55785">
    <property type="entry name" value="PYP-like sensor domain (PAS domain)"/>
    <property type="match status" value="1"/>
</dbReference>
<evidence type="ECO:0000256" key="5">
    <source>
        <dbReference type="ARBA" id="ARBA00022576"/>
    </source>
</evidence>
<dbReference type="InterPro" id="IPR011006">
    <property type="entry name" value="CheY-like_superfamily"/>
</dbReference>
<dbReference type="Gene3D" id="3.40.50.2300">
    <property type="match status" value="1"/>
</dbReference>
<dbReference type="SMART" id="SM00448">
    <property type="entry name" value="REC"/>
    <property type="match status" value="1"/>
</dbReference>
<dbReference type="PANTHER" id="PTHR42790">
    <property type="entry name" value="AMINOTRANSFERASE"/>
    <property type="match status" value="1"/>
</dbReference>
<organism evidence="14 15">
    <name type="scientific">Venturia inaequalis</name>
    <name type="common">Apple scab fungus</name>
    <dbReference type="NCBI Taxonomy" id="5025"/>
    <lineage>
        <taxon>Eukaryota</taxon>
        <taxon>Fungi</taxon>
        <taxon>Dikarya</taxon>
        <taxon>Ascomycota</taxon>
        <taxon>Pezizomycotina</taxon>
        <taxon>Dothideomycetes</taxon>
        <taxon>Pleosporomycetidae</taxon>
        <taxon>Venturiales</taxon>
        <taxon>Venturiaceae</taxon>
        <taxon>Venturia</taxon>
    </lineage>
</organism>
<dbReference type="InterPro" id="IPR005467">
    <property type="entry name" value="His_kinase_dom"/>
</dbReference>
<dbReference type="GO" id="GO:0006571">
    <property type="term" value="P:tyrosine biosynthetic process"/>
    <property type="evidence" value="ECO:0007669"/>
    <property type="project" value="TreeGrafter"/>
</dbReference>
<keyword evidence="5" id="KW-0032">Aminotransferase</keyword>
<dbReference type="Proteomes" id="UP000433883">
    <property type="component" value="Unassembled WGS sequence"/>
</dbReference>
<dbReference type="CDD" id="cd00130">
    <property type="entry name" value="PAS"/>
    <property type="match status" value="1"/>
</dbReference>
<evidence type="ECO:0000256" key="2">
    <source>
        <dbReference type="ARBA" id="ARBA00004496"/>
    </source>
</evidence>
<feature type="compositionally biased region" description="Basic and acidic residues" evidence="11">
    <location>
        <begin position="652"/>
        <end position="671"/>
    </location>
</feature>
<feature type="region of interest" description="Disordered" evidence="11">
    <location>
        <begin position="644"/>
        <end position="695"/>
    </location>
</feature>
<dbReference type="EMBL" id="WNWQ01000140">
    <property type="protein sequence ID" value="KAE9977047.1"/>
    <property type="molecule type" value="Genomic_DNA"/>
</dbReference>
<evidence type="ECO:0000256" key="1">
    <source>
        <dbReference type="ARBA" id="ARBA00001933"/>
    </source>
</evidence>
<dbReference type="PRINTS" id="PR00344">
    <property type="entry name" value="BCTRLSENSOR"/>
</dbReference>
<evidence type="ECO:0000256" key="6">
    <source>
        <dbReference type="ARBA" id="ARBA00022679"/>
    </source>
</evidence>
<dbReference type="InterPro" id="IPR004358">
    <property type="entry name" value="Sig_transdc_His_kin-like_C"/>
</dbReference>
<keyword evidence="10" id="KW-0597">Phosphoprotein</keyword>
<feature type="compositionally biased region" description="Basic residues" evidence="11">
    <location>
        <begin position="942"/>
        <end position="954"/>
    </location>
</feature>
<evidence type="ECO:0000313" key="14">
    <source>
        <dbReference type="EMBL" id="KAE9977047.1"/>
    </source>
</evidence>
<evidence type="ECO:0000256" key="3">
    <source>
        <dbReference type="ARBA" id="ARBA00007441"/>
    </source>
</evidence>
<name>A0A8H3UX30_VENIN</name>
<dbReference type="GO" id="GO:0000155">
    <property type="term" value="F:phosphorelay sensor kinase activity"/>
    <property type="evidence" value="ECO:0007669"/>
    <property type="project" value="InterPro"/>
</dbReference>
<keyword evidence="4" id="KW-0963">Cytoplasm</keyword>
<dbReference type="SUPFAM" id="SSF53383">
    <property type="entry name" value="PLP-dependent transferases"/>
    <property type="match status" value="1"/>
</dbReference>
<keyword evidence="7" id="KW-0663">Pyridoxal phosphate</keyword>
<dbReference type="GO" id="GO:0008793">
    <property type="term" value="F:aromatic-amino-acid transaminase activity"/>
    <property type="evidence" value="ECO:0007669"/>
    <property type="project" value="TreeGrafter"/>
</dbReference>
<feature type="region of interest" description="Disordered" evidence="11">
    <location>
        <begin position="126"/>
        <end position="162"/>
    </location>
</feature>
<dbReference type="Gene3D" id="3.30.450.20">
    <property type="entry name" value="PAS domain"/>
    <property type="match status" value="1"/>
</dbReference>
<comment type="catalytic activity">
    <reaction evidence="8">
        <text>an aromatic L-alpha-amino acid + 2-oxoglutarate = an aromatic oxo-acid + L-glutamate</text>
        <dbReference type="Rhea" id="RHEA:17533"/>
        <dbReference type="ChEBI" id="CHEBI:16810"/>
        <dbReference type="ChEBI" id="CHEBI:29985"/>
        <dbReference type="ChEBI" id="CHEBI:73309"/>
        <dbReference type="ChEBI" id="CHEBI:84824"/>
        <dbReference type="EC" id="2.6.1.57"/>
    </reaction>
</comment>
<dbReference type="EC" id="2.6.1.57" evidence="9"/>
<dbReference type="InterPro" id="IPR015424">
    <property type="entry name" value="PyrdxlP-dep_Trfase"/>
</dbReference>
<protein>
    <recommendedName>
        <fullName evidence="9">aromatic-amino-acid transaminase</fullName>
        <ecNumber evidence="9">2.6.1.57</ecNumber>
    </recommendedName>
</protein>
<dbReference type="InterPro" id="IPR001789">
    <property type="entry name" value="Sig_transdc_resp-reg_receiver"/>
</dbReference>
<dbReference type="InterPro" id="IPR004839">
    <property type="entry name" value="Aminotransferase_I/II_large"/>
</dbReference>
<evidence type="ECO:0000256" key="8">
    <source>
        <dbReference type="ARBA" id="ARBA00051993"/>
    </source>
</evidence>
<dbReference type="Pfam" id="PF00072">
    <property type="entry name" value="Response_reg"/>
    <property type="match status" value="1"/>
</dbReference>
<dbReference type="InterPro" id="IPR036890">
    <property type="entry name" value="HATPase_C_sf"/>
</dbReference>
<evidence type="ECO:0000256" key="11">
    <source>
        <dbReference type="SAM" id="MobiDB-lite"/>
    </source>
</evidence>